<name>A0A5B8XKM3_9DELT</name>
<protein>
    <submittedName>
        <fullName evidence="2">DUF1801 domain-containing protein</fullName>
    </submittedName>
</protein>
<dbReference type="SUPFAM" id="SSF159888">
    <property type="entry name" value="YdhG-like"/>
    <property type="match status" value="1"/>
</dbReference>
<sequence length="139" mass="16156">MAELKTKATELDPREFLETVDSDEKRQDCFWLLEQMEELSGAPAKMWGESMIGFGTYHYVYDSGREGDWFEVGFAPRKQNLVVYIMPGFIEYDDLLGQLGKYKTGKSCLYIKKLSDVNREVLRDLIDQSLKAMREKYGD</sequence>
<accession>A0A5B8XKM3</accession>
<gene>
    <name evidence="2" type="ORF">FRD01_03625</name>
</gene>
<dbReference type="Proteomes" id="UP000321595">
    <property type="component" value="Chromosome"/>
</dbReference>
<dbReference type="Pfam" id="PF08818">
    <property type="entry name" value="DUF1801"/>
    <property type="match status" value="1"/>
</dbReference>
<organism evidence="2 3">
    <name type="scientific">Microvenator marinus</name>
    <dbReference type="NCBI Taxonomy" id="2600177"/>
    <lineage>
        <taxon>Bacteria</taxon>
        <taxon>Deltaproteobacteria</taxon>
        <taxon>Bradymonadales</taxon>
        <taxon>Microvenatoraceae</taxon>
        <taxon>Microvenator</taxon>
    </lineage>
</organism>
<evidence type="ECO:0000313" key="2">
    <source>
        <dbReference type="EMBL" id="QED26352.1"/>
    </source>
</evidence>
<feature type="domain" description="YdhG-like" evidence="1">
    <location>
        <begin position="41"/>
        <end position="129"/>
    </location>
</feature>
<reference evidence="2 3" key="1">
    <citation type="submission" date="2019-08" db="EMBL/GenBank/DDBJ databases">
        <authorList>
            <person name="Liang Q."/>
        </authorList>
    </citation>
    <scope>NUCLEOTIDE SEQUENCE [LARGE SCALE GENOMIC DNA]</scope>
    <source>
        <strain evidence="2 3">V1718</strain>
    </source>
</reference>
<dbReference type="OrthoDB" id="5951444at2"/>
<evidence type="ECO:0000259" key="1">
    <source>
        <dbReference type="Pfam" id="PF08818"/>
    </source>
</evidence>
<dbReference type="InterPro" id="IPR014922">
    <property type="entry name" value="YdhG-like"/>
</dbReference>
<dbReference type="KEGG" id="bbae:FRD01_03625"/>
<dbReference type="AlphaFoldDB" id="A0A5B8XKM3"/>
<dbReference type="RefSeq" id="WP_146957723.1">
    <property type="nucleotide sequence ID" value="NZ_CP042467.1"/>
</dbReference>
<proteinExistence type="predicted"/>
<dbReference type="EMBL" id="CP042467">
    <property type="protein sequence ID" value="QED26352.1"/>
    <property type="molecule type" value="Genomic_DNA"/>
</dbReference>
<evidence type="ECO:0000313" key="3">
    <source>
        <dbReference type="Proteomes" id="UP000321595"/>
    </source>
</evidence>
<keyword evidence="3" id="KW-1185">Reference proteome</keyword>